<name>A0A0C3RDK9_9PORP</name>
<evidence type="ECO:0000256" key="12">
    <source>
        <dbReference type="ARBA" id="ARBA00023239"/>
    </source>
</evidence>
<comment type="function">
    <text evidence="15">Involved in unsaturated fatty acids biosynthesis. Catalyzes the dehydration of short chain beta-hydroxyacyl-ACPs and long chain saturated and unsaturated beta-hydroxyacyl-ACPs.</text>
</comment>
<feature type="binding site" evidence="18">
    <location>
        <position position="79"/>
    </location>
    <ligand>
        <name>Zn(2+)</name>
        <dbReference type="ChEBI" id="CHEBI:29105"/>
    </ligand>
</feature>
<accession>A0A0C3RDK9</accession>
<evidence type="ECO:0000256" key="14">
    <source>
        <dbReference type="ARBA" id="ARBA00024535"/>
    </source>
</evidence>
<dbReference type="NCBIfam" id="NF000582">
    <property type="entry name" value="PRK00006.1"/>
    <property type="match status" value="1"/>
</dbReference>
<dbReference type="GO" id="GO:0016836">
    <property type="term" value="F:hydro-lyase activity"/>
    <property type="evidence" value="ECO:0007669"/>
    <property type="project" value="InterPro"/>
</dbReference>
<dbReference type="FunFam" id="3.10.129.10:FF:000001">
    <property type="entry name" value="3-hydroxyacyl-[acyl-carrier-protein] dehydratase FabZ"/>
    <property type="match status" value="1"/>
</dbReference>
<comment type="cofactor">
    <cofactor evidence="1 18">
        <name>Zn(2+)</name>
        <dbReference type="ChEBI" id="CHEBI:29105"/>
    </cofactor>
</comment>
<dbReference type="HAMAP" id="MF_00388">
    <property type="entry name" value="LpxC"/>
    <property type="match status" value="1"/>
</dbReference>
<evidence type="ECO:0000256" key="8">
    <source>
        <dbReference type="ARBA" id="ARBA00022723"/>
    </source>
</evidence>
<sequence length="466" mass="52433">MTVKQKTLKGEFSLSGKGLHTGKHVTVTFKPAKEDFGYKIHRIDLDGTPEIPALAEYVKFVDRASCLEKDGVYIYTMEHAMAALYGSGIDNCLIELDGEEFPILDGSSKMYTDEIAKIGLEEQAAERKYFVVKEQMEYVSEDGLTKLTLLPDKDYNVNLVVAYDSPYLKMQYATYSENNVDFAKDFAPCRTFVFLREIEMLLQHNLIKGGDLDNAIVIVDRKISQEEVDRLAKLFNYDSIEVKEGILNNLTLYFDNEPARHKLLDVIGDLALCGRFIKGRVIAERPGHKANAAMAQKIYKAILHAERGDVCPDVDVTSEPLMDINKVKSLLPHRPPFLLVDKIYEVTDDIVIGCKNVTMNEPFFVGHFPEEPVMPGVLIVEAMAQCGGILVLNQVEDPENYSTYFVKIDGIKFRRKVVPGDTLVFKLIKTAPIRRGIVTMKAYAFVGKNLVCEVAEFMAQVAKTKK</sequence>
<dbReference type="PANTHER" id="PTHR33694:SF1">
    <property type="entry name" value="UDP-3-O-ACYL-N-ACETYLGLUCOSAMINE DEACETYLASE 1, MITOCHONDRIAL-RELATED"/>
    <property type="match status" value="1"/>
</dbReference>
<dbReference type="GO" id="GO:0005737">
    <property type="term" value="C:cytoplasm"/>
    <property type="evidence" value="ECO:0007669"/>
    <property type="project" value="UniProtKB-SubCell"/>
</dbReference>
<organism evidence="19 22">
    <name type="scientific">Sanguibacteroides justesenii</name>
    <dbReference type="NCBI Taxonomy" id="1547597"/>
    <lineage>
        <taxon>Bacteria</taxon>
        <taxon>Pseudomonadati</taxon>
        <taxon>Bacteroidota</taxon>
        <taxon>Bacteroidia</taxon>
        <taxon>Bacteroidales</taxon>
        <taxon>Porphyromonadaceae</taxon>
        <taxon>Sanguibacteroides</taxon>
    </lineage>
</organism>
<dbReference type="GO" id="GO:0046872">
    <property type="term" value="F:metal ion binding"/>
    <property type="evidence" value="ECO:0007669"/>
    <property type="project" value="UniProtKB-KW"/>
</dbReference>
<keyword evidence="12" id="KW-0456">Lyase</keyword>
<keyword evidence="5" id="KW-0963">Cytoplasm</keyword>
<dbReference type="AlphaFoldDB" id="A0A0C3RDK9"/>
<evidence type="ECO:0000256" key="10">
    <source>
        <dbReference type="ARBA" id="ARBA00022833"/>
    </source>
</evidence>
<evidence type="ECO:0000256" key="15">
    <source>
        <dbReference type="ARBA" id="ARBA00025049"/>
    </source>
</evidence>
<dbReference type="EC" id="3.5.1.108" evidence="18"/>
<comment type="similarity">
    <text evidence="16">In the N-terminal section; belongs to the LpxC family.</text>
</comment>
<dbReference type="InterPro" id="IPR029069">
    <property type="entry name" value="HotDog_dom_sf"/>
</dbReference>
<dbReference type="RefSeq" id="WP_041502760.1">
    <property type="nucleotide sequence ID" value="NZ_JPIT01000016.1"/>
</dbReference>
<dbReference type="SUPFAM" id="SSF54637">
    <property type="entry name" value="Thioesterase/thiol ester dehydrase-isomerase"/>
    <property type="match status" value="1"/>
</dbReference>
<reference evidence="20 21" key="2">
    <citation type="submission" date="2014-07" db="EMBL/GenBank/DDBJ databases">
        <title>Porphyromonadaceae bacterium OUH 334697 = ATCC BAA-2682 = DSM 28341 draft genome.</title>
        <authorList>
            <person name="Sydenham T.V."/>
            <person name="Hasman H."/>
            <person name="Justesen U.S."/>
        </authorList>
    </citation>
    <scope>NUCLEOTIDE SEQUENCE [LARGE SCALE GENOMIC DNA]</scope>
    <source>
        <strain evidence="20 21">OUH 334697</strain>
    </source>
</reference>
<dbReference type="EMBL" id="JPIT01000016">
    <property type="protein sequence ID" value="KIO46137.1"/>
    <property type="molecule type" value="Genomic_DNA"/>
</dbReference>
<gene>
    <name evidence="18" type="primary">lpxC</name>
    <name evidence="19" type="ORF">BA92_13550</name>
    <name evidence="20" type="ORF">IE90_04860</name>
</gene>
<dbReference type="NCBIfam" id="NF009667">
    <property type="entry name" value="PRK13188.1"/>
    <property type="match status" value="1"/>
</dbReference>
<evidence type="ECO:0000256" key="11">
    <source>
        <dbReference type="ARBA" id="ARBA00023098"/>
    </source>
</evidence>
<dbReference type="Pfam" id="PF07977">
    <property type="entry name" value="FabA"/>
    <property type="match status" value="1"/>
</dbReference>
<dbReference type="GO" id="GO:0006633">
    <property type="term" value="P:fatty acid biosynthetic process"/>
    <property type="evidence" value="ECO:0007669"/>
    <property type="project" value="InterPro"/>
</dbReference>
<keyword evidence="22" id="KW-1185">Reference proteome</keyword>
<comment type="subcellular location">
    <subcellularLocation>
        <location evidence="3">Cytoplasm</location>
    </subcellularLocation>
</comment>
<evidence type="ECO:0000256" key="3">
    <source>
        <dbReference type="ARBA" id="ARBA00004496"/>
    </source>
</evidence>
<evidence type="ECO:0000256" key="17">
    <source>
        <dbReference type="ARBA" id="ARBA00061355"/>
    </source>
</evidence>
<evidence type="ECO:0000256" key="5">
    <source>
        <dbReference type="ARBA" id="ARBA00022490"/>
    </source>
</evidence>
<proteinExistence type="inferred from homology"/>
<dbReference type="Gene3D" id="3.30.230.20">
    <property type="entry name" value="lpxc deacetylase, domain 1"/>
    <property type="match status" value="1"/>
</dbReference>
<dbReference type="InterPro" id="IPR013114">
    <property type="entry name" value="FabA_FabZ"/>
</dbReference>
<keyword evidence="8 18" id="KW-0479">Metal-binding</keyword>
<comment type="function">
    <text evidence="2 18">Catalyzes the hydrolysis of UDP-3-O-myristoyl-N-acetylglucosamine to form UDP-3-O-myristoylglucosamine and acetate, the committed step in lipid A biosynthesis.</text>
</comment>
<comment type="caution">
    <text evidence="19">The sequence shown here is derived from an EMBL/GenBank/DDBJ whole genome shotgun (WGS) entry which is preliminary data.</text>
</comment>
<dbReference type="Proteomes" id="UP000031980">
    <property type="component" value="Unassembled WGS sequence"/>
</dbReference>
<dbReference type="NCBIfam" id="TIGR01750">
    <property type="entry name" value="fabZ"/>
    <property type="match status" value="1"/>
</dbReference>
<evidence type="ECO:0000256" key="13">
    <source>
        <dbReference type="ARBA" id="ARBA00023268"/>
    </source>
</evidence>
<dbReference type="OrthoDB" id="9772788at2"/>
<evidence type="ECO:0000256" key="7">
    <source>
        <dbReference type="ARBA" id="ARBA00022556"/>
    </source>
</evidence>
<dbReference type="CDD" id="cd01288">
    <property type="entry name" value="FabZ"/>
    <property type="match status" value="1"/>
</dbReference>
<keyword evidence="11 18" id="KW-0443">Lipid metabolism</keyword>
<evidence type="ECO:0000256" key="6">
    <source>
        <dbReference type="ARBA" id="ARBA00022516"/>
    </source>
</evidence>
<evidence type="ECO:0000256" key="9">
    <source>
        <dbReference type="ARBA" id="ARBA00022801"/>
    </source>
</evidence>
<keyword evidence="7 18" id="KW-0441">Lipid A biosynthesis</keyword>
<dbReference type="Gene3D" id="3.30.1700.10">
    <property type="entry name" value="lpxc deacetylase, domain 2"/>
    <property type="match status" value="1"/>
</dbReference>
<evidence type="ECO:0000313" key="19">
    <source>
        <dbReference type="EMBL" id="KIO42884.1"/>
    </source>
</evidence>
<dbReference type="Pfam" id="PF03331">
    <property type="entry name" value="LpxC"/>
    <property type="match status" value="2"/>
</dbReference>
<dbReference type="EMBL" id="JPIU01000049">
    <property type="protein sequence ID" value="KIO42884.1"/>
    <property type="molecule type" value="Genomic_DNA"/>
</dbReference>
<protein>
    <recommendedName>
        <fullName evidence="18">UDP-3-O-acyl-N-acetylglucosamine deacetylase</fullName>
        <shortName evidence="18">UDP-3-O-acyl-GlcNAc deacetylase</shortName>
        <ecNumber evidence="18">3.5.1.108</ecNumber>
    </recommendedName>
    <alternativeName>
        <fullName evidence="18">UDP-3-O-[R-3-hydroxymyristoyl]-N-acetylglucosamine deacetylase</fullName>
    </alternativeName>
</protein>
<dbReference type="UniPathway" id="UPA00359">
    <property type="reaction ID" value="UER00478"/>
</dbReference>
<feature type="binding site" evidence="18">
    <location>
        <position position="265"/>
    </location>
    <ligand>
        <name>Zn(2+)</name>
        <dbReference type="ChEBI" id="CHEBI:29105"/>
    </ligand>
</feature>
<dbReference type="InterPro" id="IPR020568">
    <property type="entry name" value="Ribosomal_Su5_D2-typ_SF"/>
</dbReference>
<evidence type="ECO:0000313" key="22">
    <source>
        <dbReference type="Proteomes" id="UP000031980"/>
    </source>
</evidence>
<dbReference type="InterPro" id="IPR011334">
    <property type="entry name" value="UDP-acyl_GlcNac_deAcase_C"/>
</dbReference>
<evidence type="ECO:0000256" key="2">
    <source>
        <dbReference type="ARBA" id="ARBA00002923"/>
    </source>
</evidence>
<dbReference type="GO" id="GO:0016020">
    <property type="term" value="C:membrane"/>
    <property type="evidence" value="ECO:0007669"/>
    <property type="project" value="GOC"/>
</dbReference>
<keyword evidence="6 18" id="KW-0444">Lipid biosynthesis</keyword>
<keyword evidence="13" id="KW-0511">Multifunctional enzyme</keyword>
<comment type="pathway">
    <text evidence="4 18">Glycolipid biosynthesis; lipid IV(A) biosynthesis; lipid IV(A) from (3R)-3-hydroxytetradecanoyl-[acyl-carrier-protein] and UDP-N-acetyl-alpha-D-glucosamine: step 2/6.</text>
</comment>
<dbReference type="GO" id="GO:0009245">
    <property type="term" value="P:lipid A biosynthetic process"/>
    <property type="evidence" value="ECO:0007669"/>
    <property type="project" value="UniProtKB-UniRule"/>
</dbReference>
<dbReference type="PANTHER" id="PTHR33694">
    <property type="entry name" value="UDP-3-O-ACYL-N-ACETYLGLUCOSAMINE DEACETYLASE 1, MITOCHONDRIAL-RELATED"/>
    <property type="match status" value="1"/>
</dbReference>
<dbReference type="GO" id="GO:0103117">
    <property type="term" value="F:UDP-3-O-acyl-N-acetylglucosamine deacetylase activity"/>
    <property type="evidence" value="ECO:0007669"/>
    <property type="project" value="UniProtKB-UniRule"/>
</dbReference>
<reference evidence="19 22" key="1">
    <citation type="submission" date="2014-07" db="EMBL/GenBank/DDBJ databases">
        <title>Porphyromonadaceae bacterium OUH 308042 = ATCC BAA-2681 = DSM 28342 draft genome.</title>
        <authorList>
            <person name="Sydenham T.V."/>
            <person name="Hasman H."/>
            <person name="Justensen U.S."/>
        </authorList>
    </citation>
    <scope>NUCLEOTIDE SEQUENCE [LARGE SCALE GENOMIC DNA]</scope>
    <source>
        <strain evidence="19 22">OUH 308042</strain>
    </source>
</reference>
<evidence type="ECO:0000313" key="21">
    <source>
        <dbReference type="Proteomes" id="UP000031937"/>
    </source>
</evidence>
<keyword evidence="10 18" id="KW-0862">Zinc</keyword>
<keyword evidence="9 18" id="KW-0378">Hydrolase</keyword>
<dbReference type="InterPro" id="IPR015870">
    <property type="entry name" value="UDP-acyl_N-AcGlcN_deAcase_N"/>
</dbReference>
<evidence type="ECO:0000256" key="1">
    <source>
        <dbReference type="ARBA" id="ARBA00001947"/>
    </source>
</evidence>
<feature type="active site" description="Proton donor" evidence="18">
    <location>
        <position position="288"/>
    </location>
</feature>
<comment type="similarity">
    <text evidence="18">Belongs to the LpxC family.</text>
</comment>
<dbReference type="InterPro" id="IPR010084">
    <property type="entry name" value="FabZ"/>
</dbReference>
<dbReference type="SUPFAM" id="SSF54211">
    <property type="entry name" value="Ribosomal protein S5 domain 2-like"/>
    <property type="match status" value="2"/>
</dbReference>
<evidence type="ECO:0000313" key="20">
    <source>
        <dbReference type="EMBL" id="KIO46137.1"/>
    </source>
</evidence>
<comment type="catalytic activity">
    <reaction evidence="14 18">
        <text>a UDP-3-O-[(3R)-3-hydroxyacyl]-N-acetyl-alpha-D-glucosamine + H2O = a UDP-3-O-[(3R)-3-hydroxyacyl]-alpha-D-glucosamine + acetate</text>
        <dbReference type="Rhea" id="RHEA:67816"/>
        <dbReference type="ChEBI" id="CHEBI:15377"/>
        <dbReference type="ChEBI" id="CHEBI:30089"/>
        <dbReference type="ChEBI" id="CHEBI:137740"/>
        <dbReference type="ChEBI" id="CHEBI:173225"/>
        <dbReference type="EC" id="3.5.1.108"/>
    </reaction>
</comment>
<feature type="binding site" evidence="18">
    <location>
        <position position="261"/>
    </location>
    <ligand>
        <name>Zn(2+)</name>
        <dbReference type="ChEBI" id="CHEBI:29105"/>
    </ligand>
</feature>
<evidence type="ECO:0000256" key="16">
    <source>
        <dbReference type="ARBA" id="ARBA00061221"/>
    </source>
</evidence>
<evidence type="ECO:0000256" key="4">
    <source>
        <dbReference type="ARBA" id="ARBA00005002"/>
    </source>
</evidence>
<dbReference type="InterPro" id="IPR004463">
    <property type="entry name" value="UDP-acyl_GlcNac_deAcase"/>
</dbReference>
<dbReference type="Gene3D" id="3.10.129.10">
    <property type="entry name" value="Hotdog Thioesterase"/>
    <property type="match status" value="1"/>
</dbReference>
<evidence type="ECO:0000256" key="18">
    <source>
        <dbReference type="HAMAP-Rule" id="MF_00388"/>
    </source>
</evidence>
<dbReference type="Proteomes" id="UP000031937">
    <property type="component" value="Unassembled WGS sequence"/>
</dbReference>
<comment type="similarity">
    <text evidence="17">In the C-terminal section; belongs to the thioester dehydratase family.</text>
</comment>